<accession>A0A8T9CDI8</accession>
<keyword evidence="3 6" id="KW-1133">Transmembrane helix</keyword>
<feature type="transmembrane region" description="Helical" evidence="6">
    <location>
        <begin position="120"/>
        <end position="138"/>
    </location>
</feature>
<evidence type="ECO:0000256" key="4">
    <source>
        <dbReference type="ARBA" id="ARBA00023136"/>
    </source>
</evidence>
<comment type="caution">
    <text evidence="8">The sequence shown here is derived from an EMBL/GenBank/DDBJ whole genome shotgun (WGS) entry which is preliminary data.</text>
</comment>
<feature type="non-terminal residue" evidence="8">
    <location>
        <position position="1"/>
    </location>
</feature>
<dbReference type="Pfam" id="PF20684">
    <property type="entry name" value="Fung_rhodopsin"/>
    <property type="match status" value="1"/>
</dbReference>
<evidence type="ECO:0000256" key="2">
    <source>
        <dbReference type="ARBA" id="ARBA00022692"/>
    </source>
</evidence>
<sequence>HGHDQVGNGEACELQNVELALGAAGICVDVQFSPALFASILTYNFGLTFTKLSILQQNLRIAVNRSTRRAIYCVMFLVVAYCIETLFNGLLTCSPIAFFWDVTIPGGRCIDRWPLYFANAGINIVEDLMVLALPFFILKPLVIPMRQKMCLIGVLALGGVACIASILRLRSLYVLYRSQDPTWDSPGPAFWSVIELNIGIFCGSISTLHPLLSKYLPWIFPSIGGTRSSQPTSSYVATANTRPSNRHSFRVLADEVFLASNYRPAKGALRL</sequence>
<dbReference type="Proteomes" id="UP000469558">
    <property type="component" value="Unassembled WGS sequence"/>
</dbReference>
<keyword evidence="4 6" id="KW-0472">Membrane</keyword>
<evidence type="ECO:0000313" key="8">
    <source>
        <dbReference type="EMBL" id="TVY83869.1"/>
    </source>
</evidence>
<dbReference type="EMBL" id="QGMK01000143">
    <property type="protein sequence ID" value="TVY83869.1"/>
    <property type="molecule type" value="Genomic_DNA"/>
</dbReference>
<dbReference type="OrthoDB" id="10017208at2759"/>
<protein>
    <submittedName>
        <fullName evidence="8">Satratoxin biosynthesis SC1 cluster protein</fullName>
    </submittedName>
</protein>
<feature type="non-terminal residue" evidence="8">
    <location>
        <position position="271"/>
    </location>
</feature>
<keyword evidence="2 6" id="KW-0812">Transmembrane</keyword>
<dbReference type="AlphaFoldDB" id="A0A8T9CDI8"/>
<feature type="transmembrane region" description="Helical" evidence="6">
    <location>
        <begin position="189"/>
        <end position="212"/>
    </location>
</feature>
<dbReference type="GO" id="GO:0016020">
    <property type="term" value="C:membrane"/>
    <property type="evidence" value="ECO:0007669"/>
    <property type="project" value="UniProtKB-SubCell"/>
</dbReference>
<evidence type="ECO:0000259" key="7">
    <source>
        <dbReference type="Pfam" id="PF20684"/>
    </source>
</evidence>
<evidence type="ECO:0000256" key="6">
    <source>
        <dbReference type="SAM" id="Phobius"/>
    </source>
</evidence>
<feature type="transmembrane region" description="Helical" evidence="6">
    <location>
        <begin position="150"/>
        <end position="169"/>
    </location>
</feature>
<gene>
    <name evidence="8" type="primary">SAT4_10</name>
    <name evidence="8" type="ORF">LSUE1_G001798</name>
</gene>
<reference evidence="8 9" key="1">
    <citation type="submission" date="2018-05" db="EMBL/GenBank/DDBJ databases">
        <title>Genome sequencing and assembly of the regulated plant pathogen Lachnellula willkommii and related sister species for the development of diagnostic species identification markers.</title>
        <authorList>
            <person name="Giroux E."/>
            <person name="Bilodeau G."/>
        </authorList>
    </citation>
    <scope>NUCLEOTIDE SEQUENCE [LARGE SCALE GENOMIC DNA]</scope>
    <source>
        <strain evidence="8 9">CBS 268.59</strain>
    </source>
</reference>
<evidence type="ECO:0000256" key="1">
    <source>
        <dbReference type="ARBA" id="ARBA00004141"/>
    </source>
</evidence>
<keyword evidence="9" id="KW-1185">Reference proteome</keyword>
<organism evidence="8 9">
    <name type="scientific">Lachnellula suecica</name>
    <dbReference type="NCBI Taxonomy" id="602035"/>
    <lineage>
        <taxon>Eukaryota</taxon>
        <taxon>Fungi</taxon>
        <taxon>Dikarya</taxon>
        <taxon>Ascomycota</taxon>
        <taxon>Pezizomycotina</taxon>
        <taxon>Leotiomycetes</taxon>
        <taxon>Helotiales</taxon>
        <taxon>Lachnaceae</taxon>
        <taxon>Lachnellula</taxon>
    </lineage>
</organism>
<dbReference type="InterPro" id="IPR049326">
    <property type="entry name" value="Rhodopsin_dom_fungi"/>
</dbReference>
<name>A0A8T9CDI8_9HELO</name>
<evidence type="ECO:0000313" key="9">
    <source>
        <dbReference type="Proteomes" id="UP000469558"/>
    </source>
</evidence>
<comment type="similarity">
    <text evidence="5">Belongs to the SAT4 family.</text>
</comment>
<feature type="domain" description="Rhodopsin" evidence="7">
    <location>
        <begin position="35"/>
        <end position="214"/>
    </location>
</feature>
<evidence type="ECO:0000256" key="3">
    <source>
        <dbReference type="ARBA" id="ARBA00022989"/>
    </source>
</evidence>
<comment type="subcellular location">
    <subcellularLocation>
        <location evidence="1">Membrane</location>
        <topology evidence="1">Multi-pass membrane protein</topology>
    </subcellularLocation>
</comment>
<dbReference type="InterPro" id="IPR052337">
    <property type="entry name" value="SAT4-like"/>
</dbReference>
<dbReference type="PANTHER" id="PTHR33048:SF47">
    <property type="entry name" value="INTEGRAL MEMBRANE PROTEIN-RELATED"/>
    <property type="match status" value="1"/>
</dbReference>
<evidence type="ECO:0000256" key="5">
    <source>
        <dbReference type="ARBA" id="ARBA00038359"/>
    </source>
</evidence>
<dbReference type="PANTHER" id="PTHR33048">
    <property type="entry name" value="PTH11-LIKE INTEGRAL MEMBRANE PROTEIN (AFU_ORTHOLOGUE AFUA_5G11245)"/>
    <property type="match status" value="1"/>
</dbReference>
<feature type="transmembrane region" description="Helical" evidence="6">
    <location>
        <begin position="70"/>
        <end position="100"/>
    </location>
</feature>
<proteinExistence type="inferred from homology"/>